<evidence type="ECO:0000256" key="1">
    <source>
        <dbReference type="SAM" id="MobiDB-lite"/>
    </source>
</evidence>
<protein>
    <submittedName>
        <fullName evidence="3">Uncharacterized protein</fullName>
    </submittedName>
</protein>
<dbReference type="HOGENOM" id="CLU_1225545_0_0_1"/>
<name>A0A024RZY2_HYPJR</name>
<reference evidence="4" key="1">
    <citation type="journal article" date="2013" name="Ind. Biotechnol.">
        <title>Comparative genomics analysis of Trichoderma reesei strains.</title>
        <authorList>
            <person name="Koike H."/>
            <person name="Aerts A."/>
            <person name="LaButti K."/>
            <person name="Grigoriev I.V."/>
            <person name="Baker S.E."/>
        </authorList>
    </citation>
    <scope>NUCLEOTIDE SEQUENCE [LARGE SCALE GENOMIC DNA]</scope>
    <source>
        <strain evidence="4">ATCC 56765 / BCRC 32924 / NRRL 11460 / Rut C-30</strain>
    </source>
</reference>
<feature type="transmembrane region" description="Helical" evidence="2">
    <location>
        <begin position="126"/>
        <end position="153"/>
    </location>
</feature>
<feature type="transmembrane region" description="Helical" evidence="2">
    <location>
        <begin position="165"/>
        <end position="182"/>
    </location>
</feature>
<feature type="region of interest" description="Disordered" evidence="1">
    <location>
        <begin position="32"/>
        <end position="76"/>
    </location>
</feature>
<organism evidence="3 4">
    <name type="scientific">Hypocrea jecorina (strain ATCC 56765 / BCRC 32924 / NRRL 11460 / Rut C-30)</name>
    <name type="common">Trichoderma reesei</name>
    <dbReference type="NCBI Taxonomy" id="1344414"/>
    <lineage>
        <taxon>Eukaryota</taxon>
        <taxon>Fungi</taxon>
        <taxon>Dikarya</taxon>
        <taxon>Ascomycota</taxon>
        <taxon>Pezizomycotina</taxon>
        <taxon>Sordariomycetes</taxon>
        <taxon>Hypocreomycetidae</taxon>
        <taxon>Hypocreales</taxon>
        <taxon>Hypocreaceae</taxon>
        <taxon>Trichoderma</taxon>
    </lineage>
</organism>
<sequence length="226" mass="23968">MAMREALARSASGWALPAFDEDEAPALHRARIAPHRTAPHRDSRKKHGSGSGFGYHQTAQIPDPRPGQTSIAVGPSQRHRTASLPPLLLLLLLLSLDGHIATQTQLNSLAVTLPFLDGLASYCSRLTAAALPISVLILPLCGSGQTLLCGACFSISLHKLAASRLVGSIAITIATVTATATFDLTNLDTDPVSLSFWIANFLSTSALGFALNSSNFDTRNHIQTRP</sequence>
<evidence type="ECO:0000313" key="3">
    <source>
        <dbReference type="EMBL" id="ETR98704.1"/>
    </source>
</evidence>
<dbReference type="EMBL" id="KI911160">
    <property type="protein sequence ID" value="ETR98704.1"/>
    <property type="molecule type" value="Genomic_DNA"/>
</dbReference>
<keyword evidence="2" id="KW-0812">Transmembrane</keyword>
<evidence type="ECO:0000256" key="2">
    <source>
        <dbReference type="SAM" id="Phobius"/>
    </source>
</evidence>
<dbReference type="Proteomes" id="UP000024376">
    <property type="component" value="Unassembled WGS sequence"/>
</dbReference>
<feature type="compositionally biased region" description="Basic residues" evidence="1">
    <location>
        <begin position="32"/>
        <end position="48"/>
    </location>
</feature>
<accession>A0A024RZY2</accession>
<proteinExistence type="predicted"/>
<feature type="transmembrane region" description="Helical" evidence="2">
    <location>
        <begin position="87"/>
        <end position="106"/>
    </location>
</feature>
<gene>
    <name evidence="3" type="ORF">M419DRAFT_11471</name>
</gene>
<evidence type="ECO:0000313" key="4">
    <source>
        <dbReference type="Proteomes" id="UP000024376"/>
    </source>
</evidence>
<dbReference type="KEGG" id="trr:M419DRAFT_11471"/>
<dbReference type="AlphaFoldDB" id="A0A024RZY2"/>
<feature type="transmembrane region" description="Helical" evidence="2">
    <location>
        <begin position="194"/>
        <end position="211"/>
    </location>
</feature>
<keyword evidence="2" id="KW-0472">Membrane</keyword>
<keyword evidence="2" id="KW-1133">Transmembrane helix</keyword>